<keyword evidence="6 7" id="KW-0694">RNA-binding</keyword>
<accession>A0A4R7KCT2</accession>
<gene>
    <name evidence="7" type="primary">rnpA</name>
    <name evidence="9" type="ORF">EDD71_12837</name>
</gene>
<dbReference type="Pfam" id="PF00825">
    <property type="entry name" value="Ribonuclease_P"/>
    <property type="match status" value="1"/>
</dbReference>
<dbReference type="InterPro" id="IPR020539">
    <property type="entry name" value="RNase_P_CS"/>
</dbReference>
<dbReference type="EMBL" id="SOAZ01000028">
    <property type="protein sequence ID" value="TDT50496.1"/>
    <property type="molecule type" value="Genomic_DNA"/>
</dbReference>
<comment type="caution">
    <text evidence="9">The sequence shown here is derived from an EMBL/GenBank/DDBJ whole genome shotgun (WGS) entry which is preliminary data.</text>
</comment>
<comment type="catalytic activity">
    <reaction evidence="7">
        <text>Endonucleolytic cleavage of RNA, removing 5'-extranucleotides from tRNA precursor.</text>
        <dbReference type="EC" id="3.1.26.5"/>
    </reaction>
</comment>
<dbReference type="HAMAP" id="MF_00227">
    <property type="entry name" value="RNase_P"/>
    <property type="match status" value="1"/>
</dbReference>
<dbReference type="GO" id="GO:0042781">
    <property type="term" value="F:3'-tRNA processing endoribonuclease activity"/>
    <property type="evidence" value="ECO:0007669"/>
    <property type="project" value="TreeGrafter"/>
</dbReference>
<sequence>MKTVEKIKKNSQFKYIYNRGKSISDPNLVLYIVRNNKNVIRLGITVSKKVGKAVVRNRIKRLIRESFRLNKNKFKYGYDLIFVARSQARKCTYRDMEKSVLFLMKKGDLLKESE</sequence>
<reference evidence="9 10" key="1">
    <citation type="submission" date="2019-03" db="EMBL/GenBank/DDBJ databases">
        <title>Genomic Encyclopedia of Type Strains, Phase IV (KMG-IV): sequencing the most valuable type-strain genomes for metagenomic binning, comparative biology and taxonomic classification.</title>
        <authorList>
            <person name="Goeker M."/>
        </authorList>
    </citation>
    <scope>NUCLEOTIDE SEQUENCE [LARGE SCALE GENOMIC DNA]</scope>
    <source>
        <strain evidence="9 10">DSM 24455</strain>
    </source>
</reference>
<dbReference type="PANTHER" id="PTHR33992">
    <property type="entry name" value="RIBONUCLEASE P PROTEIN COMPONENT"/>
    <property type="match status" value="1"/>
</dbReference>
<dbReference type="InterPro" id="IPR014721">
    <property type="entry name" value="Ribsml_uS5_D2-typ_fold_subgr"/>
</dbReference>
<evidence type="ECO:0000256" key="2">
    <source>
        <dbReference type="ARBA" id="ARBA00022694"/>
    </source>
</evidence>
<dbReference type="AlphaFoldDB" id="A0A4R7KCT2"/>
<dbReference type="GO" id="GO:0004526">
    <property type="term" value="F:ribonuclease P activity"/>
    <property type="evidence" value="ECO:0007669"/>
    <property type="project" value="UniProtKB-UniRule"/>
</dbReference>
<evidence type="ECO:0000256" key="7">
    <source>
        <dbReference type="HAMAP-Rule" id="MF_00227"/>
    </source>
</evidence>
<evidence type="ECO:0000313" key="9">
    <source>
        <dbReference type="EMBL" id="TDT50496.1"/>
    </source>
</evidence>
<dbReference type="GO" id="GO:0001682">
    <property type="term" value="P:tRNA 5'-leader removal"/>
    <property type="evidence" value="ECO:0007669"/>
    <property type="project" value="UniProtKB-UniRule"/>
</dbReference>
<name>A0A4R7KCT2_9CLOT</name>
<evidence type="ECO:0000256" key="8">
    <source>
        <dbReference type="NCBIfam" id="TIGR00188"/>
    </source>
</evidence>
<dbReference type="InterPro" id="IPR000100">
    <property type="entry name" value="RNase_P"/>
</dbReference>
<dbReference type="Gene3D" id="3.30.230.10">
    <property type="match status" value="1"/>
</dbReference>
<comment type="subunit">
    <text evidence="7">Consists of a catalytic RNA component (M1 or rnpB) and a protein subunit.</text>
</comment>
<dbReference type="PANTHER" id="PTHR33992:SF1">
    <property type="entry name" value="RIBONUCLEASE P PROTEIN COMPONENT"/>
    <property type="match status" value="1"/>
</dbReference>
<keyword evidence="4 7" id="KW-0255">Endonuclease</keyword>
<dbReference type="InterPro" id="IPR020568">
    <property type="entry name" value="Ribosomal_Su5_D2-typ_SF"/>
</dbReference>
<dbReference type="PROSITE" id="PS00648">
    <property type="entry name" value="RIBONUCLEASE_P"/>
    <property type="match status" value="1"/>
</dbReference>
<keyword evidence="3 7" id="KW-0540">Nuclease</keyword>
<evidence type="ECO:0000256" key="3">
    <source>
        <dbReference type="ARBA" id="ARBA00022722"/>
    </source>
</evidence>
<evidence type="ECO:0000256" key="5">
    <source>
        <dbReference type="ARBA" id="ARBA00022801"/>
    </source>
</evidence>
<dbReference type="RefSeq" id="WP_133629151.1">
    <property type="nucleotide sequence ID" value="NZ_SOAZ01000028.1"/>
</dbReference>
<comment type="function">
    <text evidence="1 7">RNaseP catalyzes the removal of the 5'-leader sequence from pre-tRNA to produce the mature 5'-terminus. It can also cleave other RNA substrates such as 4.5S RNA. The protein component plays an auxiliary but essential role in vivo by binding to the 5'-leader sequence and broadening the substrate specificity of the ribozyme.</text>
</comment>
<proteinExistence type="inferred from homology"/>
<keyword evidence="10" id="KW-1185">Reference proteome</keyword>
<evidence type="ECO:0000256" key="1">
    <source>
        <dbReference type="ARBA" id="ARBA00002663"/>
    </source>
</evidence>
<keyword evidence="5 7" id="KW-0378">Hydrolase</keyword>
<dbReference type="SUPFAM" id="SSF54211">
    <property type="entry name" value="Ribosomal protein S5 domain 2-like"/>
    <property type="match status" value="1"/>
</dbReference>
<dbReference type="NCBIfam" id="TIGR00188">
    <property type="entry name" value="rnpA"/>
    <property type="match status" value="1"/>
</dbReference>
<evidence type="ECO:0000313" key="10">
    <source>
        <dbReference type="Proteomes" id="UP000295325"/>
    </source>
</evidence>
<dbReference type="GO" id="GO:0030677">
    <property type="term" value="C:ribonuclease P complex"/>
    <property type="evidence" value="ECO:0007669"/>
    <property type="project" value="TreeGrafter"/>
</dbReference>
<comment type="similarity">
    <text evidence="7">Belongs to the RnpA family.</text>
</comment>
<dbReference type="GO" id="GO:0000049">
    <property type="term" value="F:tRNA binding"/>
    <property type="evidence" value="ECO:0007669"/>
    <property type="project" value="UniProtKB-UniRule"/>
</dbReference>
<evidence type="ECO:0000256" key="4">
    <source>
        <dbReference type="ARBA" id="ARBA00022759"/>
    </source>
</evidence>
<evidence type="ECO:0000256" key="6">
    <source>
        <dbReference type="ARBA" id="ARBA00022884"/>
    </source>
</evidence>
<dbReference type="Proteomes" id="UP000295325">
    <property type="component" value="Unassembled WGS sequence"/>
</dbReference>
<keyword evidence="2 7" id="KW-0819">tRNA processing</keyword>
<dbReference type="EC" id="3.1.26.5" evidence="7 8"/>
<protein>
    <recommendedName>
        <fullName evidence="7 8">Ribonuclease P protein component</fullName>
        <shortName evidence="7">RNase P protein</shortName>
        <shortName evidence="7">RNaseP protein</shortName>
        <ecNumber evidence="7 8">3.1.26.5</ecNumber>
    </recommendedName>
    <alternativeName>
        <fullName evidence="7">Protein C5</fullName>
    </alternativeName>
</protein>
<dbReference type="OrthoDB" id="9810867at2"/>
<organism evidence="9 10">
    <name type="scientific">Fonticella tunisiensis</name>
    <dbReference type="NCBI Taxonomy" id="1096341"/>
    <lineage>
        <taxon>Bacteria</taxon>
        <taxon>Bacillati</taxon>
        <taxon>Bacillota</taxon>
        <taxon>Clostridia</taxon>
        <taxon>Eubacteriales</taxon>
        <taxon>Clostridiaceae</taxon>
        <taxon>Fonticella</taxon>
    </lineage>
</organism>